<dbReference type="InterPro" id="IPR007111">
    <property type="entry name" value="NACHT_NTPase"/>
</dbReference>
<dbReference type="EMBL" id="KV460207">
    <property type="protein sequence ID" value="OBU01048.2"/>
    <property type="molecule type" value="Genomic_DNA"/>
</dbReference>
<name>A0A2P2SW34_9PEZI</name>
<dbReference type="GeneID" id="28834300"/>
<dbReference type="Pfam" id="PF24883">
    <property type="entry name" value="NPHP3_N"/>
    <property type="match status" value="1"/>
</dbReference>
<organism evidence="4 5">
    <name type="scientific">Pseudogymnoascus verrucosus</name>
    <dbReference type="NCBI Taxonomy" id="342668"/>
    <lineage>
        <taxon>Eukaryota</taxon>
        <taxon>Fungi</taxon>
        <taxon>Dikarya</taxon>
        <taxon>Ascomycota</taxon>
        <taxon>Pezizomycotina</taxon>
        <taxon>Leotiomycetes</taxon>
        <taxon>Thelebolales</taxon>
        <taxon>Thelebolaceae</taxon>
        <taxon>Pseudogymnoascus</taxon>
    </lineage>
</organism>
<protein>
    <recommendedName>
        <fullName evidence="3">NACHT domain-containing protein</fullName>
    </recommendedName>
</protein>
<dbReference type="RefSeq" id="XP_018134780.2">
    <property type="nucleotide sequence ID" value="XM_018270442.2"/>
</dbReference>
<gene>
    <name evidence="4" type="ORF">VE01_00914</name>
</gene>
<sequence length="899" mass="101630">MDPFSLSLDIAGLVGLVAKALAVTKDYLSKVKHAKESVITLIIELEALKSNLSSLDALLRSDSVRAHGLAFQRTSVLRSCALACDGNLKSLCKKLDQVGDSRIGRYVWPLSEKEHQKTMQELRTFTQWMQFALSVDGCSLLSRTSDDVLKIMGQQLESFKSLASLEAQTVQLQEAVAHQTRLLKDDRNAETRHDILNWLSKIEHDKRHHSIRSYRIQGTGSWLLERSEYVQWRDDGSNVLWCHGIQGSGKSVLISIVIDELKRSISSPESPIVFFYFDYWDKDNQTPTRLLSSILKQIVAAIPDTPKCVIDAYSKTQGVGEFLQVHELENMISEITSTVRRVYIIIDALDECDESRHRKIVLQSLCRMTQIPNIRLLITSRQYTYDIEEAFHTHSQIVIHAHESDLRRYMHHQLDCTDISDIVDGDFVSKVVETLINRAQGMFLLPILQLRSVLNEPTVGEMEDALVNLSRSLPEAFEETVARIQQLPESWRRLATNTLMWICHTKRPLTIPELIEVLSVRLGQTNMSTKHCPLPRMIVECCQGLVTLDLESMSIRFAHYAIQEYLMVRSEELFPCLESNMAAICLTYLLSRAFNEGPCSEEREIRSRIDKNPFLSYACRYWGVHVQSCEADRNVKQLAFDFFASHSAVARAYQIMEFEKGRLETYWTPEESFSVTALHHASYFGLENIIRNLLDQRTYHIDAQTKMGTTPLIKAACASPAGHPSIVKMLLQRGANPYLGNWYGNTLLCAAEAGCSTTIRQLVDYGMNPNERGHHGRPPIHCTLDNDCFGAFETLIELGADINFKGVSVFHEAIINGCVNIVDLVLQRHWAELEHRTTEKGLTAMHFAAMGKNMAIISRLLEAGADINAQDNEGCTALDYVDNGLNKDIVSLLLDHGAE</sequence>
<dbReference type="SMART" id="SM00248">
    <property type="entry name" value="ANK"/>
    <property type="match status" value="7"/>
</dbReference>
<dbReference type="InterPro" id="IPR002110">
    <property type="entry name" value="Ankyrin_rpt"/>
</dbReference>
<dbReference type="PROSITE" id="PS50088">
    <property type="entry name" value="ANK_REPEAT"/>
    <property type="match status" value="1"/>
</dbReference>
<dbReference type="SUPFAM" id="SSF52540">
    <property type="entry name" value="P-loop containing nucleoside triphosphate hydrolases"/>
    <property type="match status" value="1"/>
</dbReference>
<evidence type="ECO:0000259" key="3">
    <source>
        <dbReference type="PROSITE" id="PS50837"/>
    </source>
</evidence>
<dbReference type="PANTHER" id="PTHR10039">
    <property type="entry name" value="AMELOGENIN"/>
    <property type="match status" value="1"/>
</dbReference>
<evidence type="ECO:0000256" key="2">
    <source>
        <dbReference type="PROSITE-ProRule" id="PRU00023"/>
    </source>
</evidence>
<feature type="repeat" description="ANK" evidence="2">
    <location>
        <begin position="840"/>
        <end position="872"/>
    </location>
</feature>
<proteinExistence type="predicted"/>
<evidence type="ECO:0000313" key="5">
    <source>
        <dbReference type="Proteomes" id="UP000091956"/>
    </source>
</evidence>
<reference evidence="5" key="2">
    <citation type="journal article" date="2018" name="Nat. Commun.">
        <title>Extreme sensitivity to ultraviolet light in the fungal pathogen causing white-nose syndrome of bats.</title>
        <authorList>
            <person name="Palmer J.M."/>
            <person name="Drees K.P."/>
            <person name="Foster J.T."/>
            <person name="Lindner D.L."/>
        </authorList>
    </citation>
    <scope>NUCLEOTIDE SEQUENCE [LARGE SCALE GENOMIC DNA]</scope>
    <source>
        <strain evidence="5">UAMH 10579</strain>
    </source>
</reference>
<reference evidence="4 5" key="1">
    <citation type="submission" date="2016-03" db="EMBL/GenBank/DDBJ databases">
        <title>Comparative genomics of Pseudogymnoascus destructans, the fungus causing white-nose syndrome of bats.</title>
        <authorList>
            <person name="Palmer J.M."/>
            <person name="Drees K.P."/>
            <person name="Foster J.T."/>
            <person name="Lindner D.L."/>
        </authorList>
    </citation>
    <scope>NUCLEOTIDE SEQUENCE [LARGE SCALE GENOMIC DNA]</scope>
    <source>
        <strain evidence="4 5">UAMH 10579</strain>
    </source>
</reference>
<dbReference type="AlphaFoldDB" id="A0A2P2SW34"/>
<accession>A0A2P2SW34</accession>
<dbReference type="PROSITE" id="PS50837">
    <property type="entry name" value="NACHT"/>
    <property type="match status" value="1"/>
</dbReference>
<keyword evidence="5" id="KW-1185">Reference proteome</keyword>
<dbReference type="InterPro" id="IPR036770">
    <property type="entry name" value="Ankyrin_rpt-contain_sf"/>
</dbReference>
<dbReference type="SUPFAM" id="SSF48403">
    <property type="entry name" value="Ankyrin repeat"/>
    <property type="match status" value="1"/>
</dbReference>
<dbReference type="PROSITE" id="PS50297">
    <property type="entry name" value="ANK_REP_REGION"/>
    <property type="match status" value="1"/>
</dbReference>
<dbReference type="InterPro" id="IPR054471">
    <property type="entry name" value="GPIID_WHD"/>
</dbReference>
<dbReference type="Gene3D" id="1.25.40.20">
    <property type="entry name" value="Ankyrin repeat-containing domain"/>
    <property type="match status" value="1"/>
</dbReference>
<dbReference type="Gene3D" id="3.40.50.300">
    <property type="entry name" value="P-loop containing nucleotide triphosphate hydrolases"/>
    <property type="match status" value="1"/>
</dbReference>
<evidence type="ECO:0000313" key="4">
    <source>
        <dbReference type="EMBL" id="OBU01048.2"/>
    </source>
</evidence>
<dbReference type="Proteomes" id="UP000091956">
    <property type="component" value="Unassembled WGS sequence"/>
</dbReference>
<dbReference type="STRING" id="342668.A0A2P2SW34"/>
<dbReference type="PANTHER" id="PTHR10039:SF15">
    <property type="entry name" value="NACHT DOMAIN-CONTAINING PROTEIN"/>
    <property type="match status" value="1"/>
</dbReference>
<dbReference type="InterPro" id="IPR027417">
    <property type="entry name" value="P-loop_NTPase"/>
</dbReference>
<dbReference type="Pfam" id="PF22939">
    <property type="entry name" value="WHD_GPIID"/>
    <property type="match status" value="1"/>
</dbReference>
<dbReference type="Pfam" id="PF12796">
    <property type="entry name" value="Ank_2"/>
    <property type="match status" value="2"/>
</dbReference>
<keyword evidence="2" id="KW-0040">ANK repeat</keyword>
<feature type="domain" description="NACHT" evidence="3">
    <location>
        <begin position="238"/>
        <end position="381"/>
    </location>
</feature>
<evidence type="ECO:0000256" key="1">
    <source>
        <dbReference type="ARBA" id="ARBA00022737"/>
    </source>
</evidence>
<keyword evidence="1" id="KW-0677">Repeat</keyword>
<dbReference type="InterPro" id="IPR056884">
    <property type="entry name" value="NPHP3-like_N"/>
</dbReference>